<dbReference type="SUPFAM" id="SSF56801">
    <property type="entry name" value="Acetyl-CoA synthetase-like"/>
    <property type="match status" value="1"/>
</dbReference>
<dbReference type="Proteomes" id="UP001230188">
    <property type="component" value="Unassembled WGS sequence"/>
</dbReference>
<dbReference type="PROSITE" id="PS00455">
    <property type="entry name" value="AMP_BINDING"/>
    <property type="match status" value="1"/>
</dbReference>
<feature type="transmembrane region" description="Helical" evidence="1">
    <location>
        <begin position="889"/>
        <end position="912"/>
    </location>
</feature>
<sequence length="1556" mass="170253">NELTAVAQAKKTVASKGSALCQSWIDGRGAETEQLSFEDLWQRSRVVGEHLGKWGAEKGDRVLIVTAPGLAFFGAFWGCLRSGAIAVPCYPPDPSKLQRAVDKLALVQKECRARLAIEDDTVHLLRTTKGLLVSWPRDLAWRNCEPLSKERSSSSRWWFEGSGEAKKTGDVENPSDEPVPESLAFLQFTSGSTGDPKGVCVSHGNLWANVNVVNWPSEAEMLARRGEGTDYHFVSWVPQFHDMGLVWAHVVPFTTGRPVAYMSPLTFLKNPMLWLEAASLRKTKVVFGPDFAYALAARRFLAIQGAKKRQKSLDLGAVAACMTGGERVRVSTADAFRDAFATAGFDGGFLSVYGMAENVLTVTASMSPSNELRVTTNHSTIAPHVSCGVRSEFVNVVKVVDPETRTELPAGSRGEIWTAGPCVGQGYWGKPELSETVFRAKLAGDSSSFLSSEATTYLRTGDSGFFDDDGHLYVCGRIKACIILGGECRRENYWAEDVELAAQEASPEVRPGCVAAFGDDSDDEEILVVVFEIRTTAESRALDVAAQIAASVARHVGVAPRRVVAVRERTIPKTTSGKIRRSAAREALAEKSLSVVADATTTDARVLLGRDPIDADQFLESWATTIADRVRAEVPTDAKLAEVVAAGEQRLVAERINLPNTLVALDVVELCVGDESNVAGVARKLQYEYVLGVVLAASSWVLGVDDLIASSRLVVETGITSATAASVCSIISDALDTDIELSLLLRDDLTTADVAESIFVEIIENGSTTTTTTTTEEDKREDEDSATAATALALLAENTRASPKPPRWIFDLAQGLGMLGLVILCSAALIPAYYYALSVQWHRGESIHGKHVLLQRGYKPWLKFRWNKLAISWAKLLVRGHSVFSYGWAVPWVVLIFLLSLTTITVCFKWVVIGRYRASVIDVGSIAYMRWWLVDRLLDIWYMFAGRLIQDTALANVAYNLMGANIALSASIDARLAEADLVSIGERVNVKGFVYARMFETVSRLRFAPVVLERGARVESGAVVMPGTVLCVNAVLKPHKVANFGASIAAPREAAALLQNNKKSTIPDDSDAGGEDSWVALECMKLGLLLCYFFASFLGVSATSAVILDFVNFDTWRWRYRPLAYWVLCYWNFVCLSTVFCVMLKWLLLGRVTPGPIGRTYWRRARVFLVDYAFTRIVCDFGSPVLDNGKLGNVLWAALGAKISGGATIIDLPSISASQADLVEIGSAFLSVCKIECESSAGTYDRVIIGDGTSVGVQARVEAGSVMKPHAILGNQTILPSGKVLEQRTTLFGSSKPSEFKQRENQQQSQSFRLGPWMTLYVLSTRLVLLGVLFFVCLMPAFEIAVLLFYERTSYYKSQWYRTGVKNDKVWAPPIPRYVALLGVGPLVLLSLACMTLVLRAWVYFALDDFNQYLVIQYSLNTGWVATFVRGSRFALWLHRFYGARVHADALINSSYVLDSPLVDIGPDCVVDNANITGHFFDSRTLNFGGVRLESGAVLQPAAWAWAGDVIPANATLLPRAQLNNVTPLAASRQRSPTSRLWLRGCPAHAIRTSLK</sequence>
<proteinExistence type="predicted"/>
<dbReference type="InterPro" id="IPR042099">
    <property type="entry name" value="ANL_N_sf"/>
</dbReference>
<keyword evidence="1" id="KW-0812">Transmembrane</keyword>
<evidence type="ECO:0000313" key="4">
    <source>
        <dbReference type="Proteomes" id="UP001230188"/>
    </source>
</evidence>
<reference evidence="3" key="1">
    <citation type="submission" date="2023-01" db="EMBL/GenBank/DDBJ databases">
        <title>Metagenome sequencing of chrysophaentin producing Chrysophaeum taylorii.</title>
        <authorList>
            <person name="Davison J."/>
            <person name="Bewley C."/>
        </authorList>
    </citation>
    <scope>NUCLEOTIDE SEQUENCE</scope>
    <source>
        <strain evidence="3">NIES-1699</strain>
    </source>
</reference>
<feature type="transmembrane region" description="Helical" evidence="1">
    <location>
        <begin position="1086"/>
        <end position="1111"/>
    </location>
</feature>
<name>A0AAD7UJB8_9STRA</name>
<dbReference type="PANTHER" id="PTHR22754">
    <property type="entry name" value="DISCO-INTERACTING PROTEIN 2 DIP2 -RELATED"/>
    <property type="match status" value="1"/>
</dbReference>
<feature type="domain" description="AMP-dependent synthetase/ligase" evidence="2">
    <location>
        <begin position="30"/>
        <end position="428"/>
    </location>
</feature>
<evidence type="ECO:0000256" key="1">
    <source>
        <dbReference type="SAM" id="Phobius"/>
    </source>
</evidence>
<gene>
    <name evidence="3" type="ORF">CTAYLR_009920</name>
</gene>
<dbReference type="SUPFAM" id="SSF51161">
    <property type="entry name" value="Trimeric LpxA-like enzymes"/>
    <property type="match status" value="1"/>
</dbReference>
<keyword evidence="1" id="KW-0472">Membrane</keyword>
<feature type="transmembrane region" description="Helical" evidence="1">
    <location>
        <begin position="1378"/>
        <end position="1403"/>
    </location>
</feature>
<feature type="transmembrane region" description="Helical" evidence="1">
    <location>
        <begin position="1327"/>
        <end position="1350"/>
    </location>
</feature>
<dbReference type="Pfam" id="PF00501">
    <property type="entry name" value="AMP-binding"/>
    <property type="match status" value="1"/>
</dbReference>
<evidence type="ECO:0000259" key="2">
    <source>
        <dbReference type="Pfam" id="PF00501"/>
    </source>
</evidence>
<dbReference type="InterPro" id="IPR000873">
    <property type="entry name" value="AMP-dep_synth/lig_dom"/>
</dbReference>
<dbReference type="Gene3D" id="3.40.50.12780">
    <property type="entry name" value="N-terminal domain of ligase-like"/>
    <property type="match status" value="1"/>
</dbReference>
<dbReference type="InterPro" id="IPR045851">
    <property type="entry name" value="AMP-bd_C_sf"/>
</dbReference>
<organism evidence="3 4">
    <name type="scientific">Chrysophaeum taylorii</name>
    <dbReference type="NCBI Taxonomy" id="2483200"/>
    <lineage>
        <taxon>Eukaryota</taxon>
        <taxon>Sar</taxon>
        <taxon>Stramenopiles</taxon>
        <taxon>Ochrophyta</taxon>
        <taxon>Pelagophyceae</taxon>
        <taxon>Pelagomonadales</taxon>
        <taxon>Pelagomonadaceae</taxon>
        <taxon>Chrysophaeum</taxon>
    </lineage>
</organism>
<feature type="transmembrane region" description="Helical" evidence="1">
    <location>
        <begin position="816"/>
        <end position="836"/>
    </location>
</feature>
<dbReference type="InterPro" id="IPR020845">
    <property type="entry name" value="AMP-binding_CS"/>
</dbReference>
<comment type="caution">
    <text evidence="3">The sequence shown here is derived from an EMBL/GenBank/DDBJ whole genome shotgun (WGS) entry which is preliminary data.</text>
</comment>
<dbReference type="Gene3D" id="3.30.300.30">
    <property type="match status" value="1"/>
</dbReference>
<evidence type="ECO:0000313" key="3">
    <source>
        <dbReference type="EMBL" id="KAJ8607221.1"/>
    </source>
</evidence>
<dbReference type="EMBL" id="JAQMWT010000229">
    <property type="protein sequence ID" value="KAJ8607221.1"/>
    <property type="molecule type" value="Genomic_DNA"/>
</dbReference>
<dbReference type="Gene3D" id="2.160.10.10">
    <property type="entry name" value="Hexapeptide repeat proteins"/>
    <property type="match status" value="1"/>
</dbReference>
<feature type="transmembrane region" description="Helical" evidence="1">
    <location>
        <begin position="1123"/>
        <end position="1149"/>
    </location>
</feature>
<protein>
    <recommendedName>
        <fullName evidence="2">AMP-dependent synthetase/ligase domain-containing protein</fullName>
    </recommendedName>
</protein>
<keyword evidence="1" id="KW-1133">Transmembrane helix</keyword>
<accession>A0AAD7UJB8</accession>
<feature type="non-terminal residue" evidence="3">
    <location>
        <position position="1"/>
    </location>
</feature>
<dbReference type="PANTHER" id="PTHR22754:SF32">
    <property type="entry name" value="DISCO-INTERACTING PROTEIN 2"/>
    <property type="match status" value="1"/>
</dbReference>
<dbReference type="InterPro" id="IPR011004">
    <property type="entry name" value="Trimer_LpxA-like_sf"/>
</dbReference>
<keyword evidence="4" id="KW-1185">Reference proteome</keyword>